<proteinExistence type="predicted"/>
<dbReference type="Proteomes" id="UP001218218">
    <property type="component" value="Unassembled WGS sequence"/>
</dbReference>
<evidence type="ECO:0000313" key="3">
    <source>
        <dbReference type="Proteomes" id="UP001218218"/>
    </source>
</evidence>
<organism evidence="2 3">
    <name type="scientific">Mycena albidolilacea</name>
    <dbReference type="NCBI Taxonomy" id="1033008"/>
    <lineage>
        <taxon>Eukaryota</taxon>
        <taxon>Fungi</taxon>
        <taxon>Dikarya</taxon>
        <taxon>Basidiomycota</taxon>
        <taxon>Agaricomycotina</taxon>
        <taxon>Agaricomycetes</taxon>
        <taxon>Agaricomycetidae</taxon>
        <taxon>Agaricales</taxon>
        <taxon>Marasmiineae</taxon>
        <taxon>Mycenaceae</taxon>
        <taxon>Mycena</taxon>
    </lineage>
</organism>
<evidence type="ECO:0000313" key="2">
    <source>
        <dbReference type="EMBL" id="KAJ7302387.1"/>
    </source>
</evidence>
<comment type="caution">
    <text evidence="2">The sequence shown here is derived from an EMBL/GenBank/DDBJ whole genome shotgun (WGS) entry which is preliminary data.</text>
</comment>
<keyword evidence="3" id="KW-1185">Reference proteome</keyword>
<evidence type="ECO:0000256" key="1">
    <source>
        <dbReference type="SAM" id="MobiDB-lite"/>
    </source>
</evidence>
<gene>
    <name evidence="2" type="ORF">DFH08DRAFT_826714</name>
</gene>
<protein>
    <submittedName>
        <fullName evidence="2">Uncharacterized protein</fullName>
    </submittedName>
</protein>
<dbReference type="AlphaFoldDB" id="A0AAD6Z037"/>
<sequence>MDPGDAPAAPLICSQSKCKTVLPPNNKWGSCESCRERDKLAKHEKRKRAKEDQGTSKRACTEPATENVQPELPHLDPNLEALGSKHVGESDESSTDKGSNAGPMMFANQQALFSALRKVFKTMKHIEFHGSYNIPEDPLVTDKEHVQMTNLKIWKVTGY</sequence>
<accession>A0AAD6Z037</accession>
<reference evidence="2" key="1">
    <citation type="submission" date="2023-03" db="EMBL/GenBank/DDBJ databases">
        <title>Massive genome expansion in bonnet fungi (Mycena s.s.) driven by repeated elements and novel gene families across ecological guilds.</title>
        <authorList>
            <consortium name="Lawrence Berkeley National Laboratory"/>
            <person name="Harder C.B."/>
            <person name="Miyauchi S."/>
            <person name="Viragh M."/>
            <person name="Kuo A."/>
            <person name="Thoen E."/>
            <person name="Andreopoulos B."/>
            <person name="Lu D."/>
            <person name="Skrede I."/>
            <person name="Drula E."/>
            <person name="Henrissat B."/>
            <person name="Morin E."/>
            <person name="Kohler A."/>
            <person name="Barry K."/>
            <person name="LaButti K."/>
            <person name="Morin E."/>
            <person name="Salamov A."/>
            <person name="Lipzen A."/>
            <person name="Mereny Z."/>
            <person name="Hegedus B."/>
            <person name="Baldrian P."/>
            <person name="Stursova M."/>
            <person name="Weitz H."/>
            <person name="Taylor A."/>
            <person name="Grigoriev I.V."/>
            <person name="Nagy L.G."/>
            <person name="Martin F."/>
            <person name="Kauserud H."/>
        </authorList>
    </citation>
    <scope>NUCLEOTIDE SEQUENCE</scope>
    <source>
        <strain evidence="2">CBHHK002</strain>
    </source>
</reference>
<feature type="region of interest" description="Disordered" evidence="1">
    <location>
        <begin position="37"/>
        <end position="102"/>
    </location>
</feature>
<dbReference type="EMBL" id="JARIHO010000117">
    <property type="protein sequence ID" value="KAJ7302387.1"/>
    <property type="molecule type" value="Genomic_DNA"/>
</dbReference>
<name>A0AAD6Z037_9AGAR</name>